<evidence type="ECO:0000313" key="2">
    <source>
        <dbReference type="EMBL" id="TNV78830.1"/>
    </source>
</evidence>
<reference evidence="2" key="1">
    <citation type="submission" date="2019-06" db="EMBL/GenBank/DDBJ databases">
        <authorList>
            <person name="Zheng W."/>
        </authorList>
    </citation>
    <scope>NUCLEOTIDE SEQUENCE</scope>
    <source>
        <strain evidence="2">QDHG01</strain>
    </source>
</reference>
<dbReference type="InterPro" id="IPR044015">
    <property type="entry name" value="FBPase_C_dom"/>
</dbReference>
<sequence>MLESVAHPFLIEKAGGTTSDGRDRSVLETPVAGFKQRSSFVAGSSADVEFIINTVREGEAKEQERLSGAGKTVVAV</sequence>
<dbReference type="Gene3D" id="3.40.190.80">
    <property type="match status" value="1"/>
</dbReference>
<dbReference type="EMBL" id="RRYP01009778">
    <property type="protein sequence ID" value="TNV78830.1"/>
    <property type="molecule type" value="Genomic_DNA"/>
</dbReference>
<dbReference type="AlphaFoldDB" id="A0A8J8T1X4"/>
<dbReference type="SUPFAM" id="SSF56655">
    <property type="entry name" value="Carbohydrate phosphatase"/>
    <property type="match status" value="1"/>
</dbReference>
<proteinExistence type="predicted"/>
<keyword evidence="3" id="KW-1185">Reference proteome</keyword>
<evidence type="ECO:0000259" key="1">
    <source>
        <dbReference type="Pfam" id="PF18913"/>
    </source>
</evidence>
<gene>
    <name evidence="2" type="ORF">FGO68_gene4617</name>
</gene>
<organism evidence="2 3">
    <name type="scientific">Halteria grandinella</name>
    <dbReference type="NCBI Taxonomy" id="5974"/>
    <lineage>
        <taxon>Eukaryota</taxon>
        <taxon>Sar</taxon>
        <taxon>Alveolata</taxon>
        <taxon>Ciliophora</taxon>
        <taxon>Intramacronucleata</taxon>
        <taxon>Spirotrichea</taxon>
        <taxon>Stichotrichia</taxon>
        <taxon>Sporadotrichida</taxon>
        <taxon>Halteriidae</taxon>
        <taxon>Halteria</taxon>
    </lineage>
</organism>
<evidence type="ECO:0000313" key="3">
    <source>
        <dbReference type="Proteomes" id="UP000785679"/>
    </source>
</evidence>
<dbReference type="Pfam" id="PF18913">
    <property type="entry name" value="FBPase_C"/>
    <property type="match status" value="1"/>
</dbReference>
<feature type="domain" description="Fructose-1-6-bisphosphatase class 1 C-terminal" evidence="1">
    <location>
        <begin position="8"/>
        <end position="53"/>
    </location>
</feature>
<name>A0A8J8T1X4_HALGN</name>
<accession>A0A8J8T1X4</accession>
<comment type="caution">
    <text evidence="2">The sequence shown here is derived from an EMBL/GenBank/DDBJ whole genome shotgun (WGS) entry which is preliminary data.</text>
</comment>
<dbReference type="OrthoDB" id="10256725at2759"/>
<protein>
    <recommendedName>
        <fullName evidence="1">Fructose-1-6-bisphosphatase class 1 C-terminal domain-containing protein</fullName>
    </recommendedName>
</protein>
<dbReference type="Proteomes" id="UP000785679">
    <property type="component" value="Unassembled WGS sequence"/>
</dbReference>